<evidence type="ECO:0000313" key="13">
    <source>
        <dbReference type="EMBL" id="OLO43985.1"/>
    </source>
</evidence>
<keyword evidence="9" id="KW-0443">Lipid metabolism</keyword>
<dbReference type="EMBL" id="MSKJ01000018">
    <property type="protein sequence ID" value="OLO43985.1"/>
    <property type="molecule type" value="Genomic_DNA"/>
</dbReference>
<dbReference type="CDD" id="cd05931">
    <property type="entry name" value="FAAL"/>
    <property type="match status" value="1"/>
</dbReference>
<dbReference type="Pfam" id="PF13193">
    <property type="entry name" value="AMP-binding_C"/>
    <property type="match status" value="1"/>
</dbReference>
<keyword evidence="7" id="KW-0436">Ligase</keyword>
<dbReference type="Gene3D" id="3.30.559.30">
    <property type="entry name" value="Nonribosomal peptide synthetase, condensation domain"/>
    <property type="match status" value="1"/>
</dbReference>
<evidence type="ECO:0000256" key="4">
    <source>
        <dbReference type="ARBA" id="ARBA00016743"/>
    </source>
</evidence>
<dbReference type="SUPFAM" id="SSF52777">
    <property type="entry name" value="CoA-dependent acyltransferases"/>
    <property type="match status" value="2"/>
</dbReference>
<keyword evidence="8" id="KW-0276">Fatty acid metabolism</keyword>
<dbReference type="InterPro" id="IPR001242">
    <property type="entry name" value="Condensation_dom"/>
</dbReference>
<dbReference type="Pfam" id="PF00550">
    <property type="entry name" value="PP-binding"/>
    <property type="match status" value="2"/>
</dbReference>
<keyword evidence="6" id="KW-0597">Phosphoprotein</keyword>
<gene>
    <name evidence="13" type="ORF">BKH29_08510</name>
</gene>
<dbReference type="InterPro" id="IPR025110">
    <property type="entry name" value="AMP-bd_C"/>
</dbReference>
<dbReference type="InterPro" id="IPR040097">
    <property type="entry name" value="FAAL/FAAC"/>
</dbReference>
<evidence type="ECO:0000256" key="10">
    <source>
        <dbReference type="ARBA" id="ARBA00033440"/>
    </source>
</evidence>
<protein>
    <recommendedName>
        <fullName evidence="4">Phenyloxazoline synthase MbtB</fullName>
    </recommendedName>
    <alternativeName>
        <fullName evidence="10">Mycobactin synthetase protein B</fullName>
    </alternativeName>
</protein>
<evidence type="ECO:0000256" key="2">
    <source>
        <dbReference type="ARBA" id="ARBA00005102"/>
    </source>
</evidence>
<keyword evidence="5" id="KW-0596">Phosphopantetheine</keyword>
<dbReference type="InterPro" id="IPR010071">
    <property type="entry name" value="AA_adenyl_dom"/>
</dbReference>
<evidence type="ECO:0000313" key="14">
    <source>
        <dbReference type="Proteomes" id="UP000186857"/>
    </source>
</evidence>
<evidence type="ECO:0000256" key="6">
    <source>
        <dbReference type="ARBA" id="ARBA00022553"/>
    </source>
</evidence>
<name>A0A1Q8V7C8_9ACTO</name>
<evidence type="ECO:0000256" key="1">
    <source>
        <dbReference type="ARBA" id="ARBA00001957"/>
    </source>
</evidence>
<dbReference type="NCBIfam" id="TIGR01733">
    <property type="entry name" value="AA-adenyl-dom"/>
    <property type="match status" value="1"/>
</dbReference>
<evidence type="ECO:0000256" key="8">
    <source>
        <dbReference type="ARBA" id="ARBA00022832"/>
    </source>
</evidence>
<dbReference type="InterPro" id="IPR020806">
    <property type="entry name" value="PKS_PP-bd"/>
</dbReference>
<dbReference type="GO" id="GO:0071766">
    <property type="term" value="P:Actinobacterium-type cell wall biogenesis"/>
    <property type="evidence" value="ECO:0007669"/>
    <property type="project" value="UniProtKB-ARBA"/>
</dbReference>
<evidence type="ECO:0000256" key="7">
    <source>
        <dbReference type="ARBA" id="ARBA00022598"/>
    </source>
</evidence>
<comment type="cofactor">
    <cofactor evidence="1">
        <name>pantetheine 4'-phosphate</name>
        <dbReference type="ChEBI" id="CHEBI:47942"/>
    </cofactor>
</comment>
<dbReference type="Pfam" id="PF00501">
    <property type="entry name" value="AMP-binding"/>
    <property type="match status" value="2"/>
</dbReference>
<dbReference type="PANTHER" id="PTHR45527:SF10">
    <property type="entry name" value="PYOCHELIN SYNTHASE PCHF"/>
    <property type="match status" value="1"/>
</dbReference>
<dbReference type="InterPro" id="IPR045851">
    <property type="entry name" value="AMP-bd_C_sf"/>
</dbReference>
<dbReference type="InterPro" id="IPR009081">
    <property type="entry name" value="PP-bd_ACP"/>
</dbReference>
<dbReference type="InterPro" id="IPR042099">
    <property type="entry name" value="ANL_N_sf"/>
</dbReference>
<dbReference type="Gene3D" id="3.30.559.10">
    <property type="entry name" value="Chloramphenicol acetyltransferase-like domain"/>
    <property type="match status" value="1"/>
</dbReference>
<dbReference type="SUPFAM" id="SSF56801">
    <property type="entry name" value="Acetyl-CoA synthetase-like"/>
    <property type="match status" value="2"/>
</dbReference>
<evidence type="ECO:0000256" key="3">
    <source>
        <dbReference type="ARBA" id="ARBA00007380"/>
    </source>
</evidence>
<evidence type="ECO:0000256" key="9">
    <source>
        <dbReference type="ARBA" id="ARBA00023098"/>
    </source>
</evidence>
<dbReference type="GO" id="GO:0006631">
    <property type="term" value="P:fatty acid metabolic process"/>
    <property type="evidence" value="ECO:0007669"/>
    <property type="project" value="UniProtKB-KW"/>
</dbReference>
<sequence length="1695" mass="183495">MTSVINALARALDAFPNRVALRFLDYSDGTVTVRSHTYRQLWDEIAVAAAHLPGTPGDRVLPLIPGDDRLLILILGAMYRGMIPIPVPFPITRGPETERLHHIITDSSPTVVIADDTTATSLDLASLTPSSQILSPDKLTEPTDVDEPVPTGPDTPAFLQYTSGSTGHPKGVLNDHRALAYQAEFVANGLEPGELLSMVSWLPLHHDMGLIYGALVPLINSGTTTLMLPASFIADPLRWVTGMETYHANYTASPDFGYGLVGKTLMRSPDFRADLSSLKFAIDGSEPISPLTIGGFRKLSTERLNLDPRALTPCYGLAEASLAVCAAPGLGPRRGSQPITAFSTAQLGRGRATPATADEEATHLVSVGTYTLRTGVTIVDPETHRALPDGVIGEIWLSGPGIPPGYWRHEDATEETFRAHLVGDPNTEHLRTGDLGVLHEGHLYITGRAKDLIIHRGVNIYPQDVEQTLRSLPEVPTRRVCIAQRPVNGVERTVVIVEATTGASPNDPAVAAIVPACRQAILDVHGLPVDDVVVVAPHAILWTTSGKVRRSATVDAYLRGELPILFESRGQAPTSGIETLDDLIAVLTRMLGTPITEEDLDTNILALGLTSVQAAELAAGLTAGGHHVTYRELFATPNLRAWSRLLSQKRCAPEAVAGPVDPTLPFPTTPIQQAYLFGRSPDAPLGGVGCHSYMEFRTHDLDPARLSTAWNALLRRHPMLRAVFDDDNTQRVLESVAARTVTINDLTNAGDRIEDELKAVRAAISHRVLDVAAGQNLELELTLLPNGEQRLHVDIDLLVADATSITILLEDLAIAYDQGPDALEEHPYPFSRYLAVTAPAASRRREAARRYWEKRMDSLPGAPALPVDITTVTGSPRFTRRSTRLSQARWTRLRNRARAVGLTPSAVLLTCYAAVMSRYSGDASPFSINLTTFERQMVHPDVATMVADFTENVLVACTPTSGQGFLDAARTMQKQVIESLEHADHSGVQVLRELAHTNRADAGAVVFTSSLGSDALGTRTTRLLGYPVEVLSQTPQVWIDHQVMEQDGELLLSWDAVEDLFPSGFLDAAFDSYSHLVNSLVDDDWDDPIHLPLPDDQAGIRQAVNETASPITPRLLHEAFFEHADREPRRTALLTGDGTRLTYGEVADGALRTAAWLRGRGVVDGDVIGVTLPRGPEQIIAVLGVLAAGAIYVPMSTTHPQARRTAAFQQAGVDLVVDSLEEAWGTEPLNTPVPITPEQAAYIIFTSGSSGEPKGVEISHRSAWNTLDDVCTRFGITQEDRGLAVSALDFDLSVFDIFGLLGRGGSLVLLRDEDQRDAEEWSRLVTSMGVTVWNSAPILLDMLLTTLEARPSDSLGLRLVLESGDWVGLDLPGRLRSLCPDARFVALGGATEAAVWSNYEEVDVVDPSWRSIPYGRPLSNQQLRVVTPNMLDCPVWVAGDLLIGGDGVAHGYRNNPALTAAAFSRDEDGISWYRTGDRARYLPDGRVEFLGRTDLQVKVRGHRIELGGIESVLANHPDVNNAVVVVHRGAGHELAAAVTVNGAVDEPTLLNWLRERLPAYEVPAVVLVLPTLPLTRNGKVDRAALTTLTRGLSATSTENDAPPEGPYEEYVAALWEEFLSVPVTSRAASFFELGGDSLTATRIATRIRSEEGADLPLRDLFLDPTLAGTARALERSGLALPSSTTPDDEYEEGEL</sequence>
<dbReference type="GO" id="GO:0016874">
    <property type="term" value="F:ligase activity"/>
    <property type="evidence" value="ECO:0007669"/>
    <property type="project" value="UniProtKB-KW"/>
</dbReference>
<feature type="compositionally biased region" description="Acidic residues" evidence="11">
    <location>
        <begin position="1686"/>
        <end position="1695"/>
    </location>
</feature>
<dbReference type="GO" id="GO:0043041">
    <property type="term" value="P:amino acid activation for nonribosomal peptide biosynthetic process"/>
    <property type="evidence" value="ECO:0007669"/>
    <property type="project" value="TreeGrafter"/>
</dbReference>
<dbReference type="SUPFAM" id="SSF47336">
    <property type="entry name" value="ACP-like"/>
    <property type="match status" value="2"/>
</dbReference>
<dbReference type="InterPro" id="IPR029058">
    <property type="entry name" value="AB_hydrolase_fold"/>
</dbReference>
<dbReference type="Gene3D" id="1.10.1200.10">
    <property type="entry name" value="ACP-like"/>
    <property type="match status" value="1"/>
</dbReference>
<dbReference type="InterPro" id="IPR006162">
    <property type="entry name" value="Ppantetheine_attach_site"/>
</dbReference>
<dbReference type="PROSITE" id="PS00455">
    <property type="entry name" value="AMP_BINDING"/>
    <property type="match status" value="2"/>
</dbReference>
<evidence type="ECO:0000256" key="11">
    <source>
        <dbReference type="SAM" id="MobiDB-lite"/>
    </source>
</evidence>
<organism evidence="13 14">
    <name type="scientific">Actinomyces oris</name>
    <dbReference type="NCBI Taxonomy" id="544580"/>
    <lineage>
        <taxon>Bacteria</taxon>
        <taxon>Bacillati</taxon>
        <taxon>Actinomycetota</taxon>
        <taxon>Actinomycetes</taxon>
        <taxon>Actinomycetales</taxon>
        <taxon>Actinomycetaceae</taxon>
        <taxon>Actinomyces</taxon>
    </lineage>
</organism>
<dbReference type="FunFam" id="3.30.559.10:FF:000023">
    <property type="entry name" value="Non-ribosomal peptide synthetase"/>
    <property type="match status" value="1"/>
</dbReference>
<evidence type="ECO:0000256" key="5">
    <source>
        <dbReference type="ARBA" id="ARBA00022450"/>
    </source>
</evidence>
<reference evidence="13 14" key="1">
    <citation type="submission" date="2016-12" db="EMBL/GenBank/DDBJ databases">
        <title>Genomic Comparison of strains in the 'Actinomyces naeslundii' Group.</title>
        <authorList>
            <person name="Mughal S.R."/>
            <person name="Do T."/>
            <person name="Gilbert S.C."/>
            <person name="Witherden E.A."/>
            <person name="Didelot X."/>
            <person name="Beighton D."/>
        </authorList>
    </citation>
    <scope>NUCLEOTIDE SEQUENCE [LARGE SCALE GENOMIC DNA]</scope>
    <source>
        <strain evidence="13 14">CCUG 33920</strain>
    </source>
</reference>
<dbReference type="InterPro" id="IPR057737">
    <property type="entry name" value="Condensation_MtbB-like"/>
</dbReference>
<dbReference type="GO" id="GO:0008610">
    <property type="term" value="P:lipid biosynthetic process"/>
    <property type="evidence" value="ECO:0007669"/>
    <property type="project" value="InterPro"/>
</dbReference>
<dbReference type="RefSeq" id="WP_009393522.1">
    <property type="nucleotide sequence ID" value="NZ_MSKJ01000018.1"/>
</dbReference>
<dbReference type="Pfam" id="PF23024">
    <property type="entry name" value="AMP-dom_DIP2-like"/>
    <property type="match status" value="1"/>
</dbReference>
<dbReference type="PROSITE" id="PS50075">
    <property type="entry name" value="CARRIER"/>
    <property type="match status" value="2"/>
</dbReference>
<accession>A0A1Q8V7C8</accession>
<dbReference type="Pfam" id="PF00668">
    <property type="entry name" value="Condensation"/>
    <property type="match status" value="1"/>
</dbReference>
<dbReference type="Gene3D" id="3.40.50.1820">
    <property type="entry name" value="alpha/beta hydrolase"/>
    <property type="match status" value="1"/>
</dbReference>
<dbReference type="InterPro" id="IPR000873">
    <property type="entry name" value="AMP-dep_synth/lig_dom"/>
</dbReference>
<comment type="pathway">
    <text evidence="2">Siderophore biosynthesis; mycobactin biosynthesis.</text>
</comment>
<dbReference type="InterPro" id="IPR020845">
    <property type="entry name" value="AMP-binding_CS"/>
</dbReference>
<dbReference type="PROSITE" id="PS00012">
    <property type="entry name" value="PHOSPHOPANTETHEINE"/>
    <property type="match status" value="1"/>
</dbReference>
<dbReference type="GO" id="GO:0031177">
    <property type="term" value="F:phosphopantetheine binding"/>
    <property type="evidence" value="ECO:0007669"/>
    <property type="project" value="InterPro"/>
</dbReference>
<dbReference type="FunFam" id="3.30.559.30:FF:000006">
    <property type="entry name" value="Yersiniabactin polyketide/non-ribosomal peptide synthetase"/>
    <property type="match status" value="1"/>
</dbReference>
<dbReference type="SMART" id="SM00823">
    <property type="entry name" value="PKS_PP"/>
    <property type="match status" value="1"/>
</dbReference>
<dbReference type="InterPro" id="IPR036736">
    <property type="entry name" value="ACP-like_sf"/>
</dbReference>
<dbReference type="OrthoDB" id="2472181at2"/>
<dbReference type="GO" id="GO:0044550">
    <property type="term" value="P:secondary metabolite biosynthetic process"/>
    <property type="evidence" value="ECO:0007669"/>
    <property type="project" value="TreeGrafter"/>
</dbReference>
<comment type="similarity">
    <text evidence="3">Belongs to the ATP-dependent AMP-binding enzyme family. MbtB subfamily.</text>
</comment>
<feature type="domain" description="Carrier" evidence="12">
    <location>
        <begin position="574"/>
        <end position="650"/>
    </location>
</feature>
<dbReference type="Proteomes" id="UP000186857">
    <property type="component" value="Unassembled WGS sequence"/>
</dbReference>
<dbReference type="CDD" id="cd19535">
    <property type="entry name" value="Cyc_NRPS"/>
    <property type="match status" value="1"/>
</dbReference>
<dbReference type="PANTHER" id="PTHR45527">
    <property type="entry name" value="NONRIBOSOMAL PEPTIDE SYNTHETASE"/>
    <property type="match status" value="1"/>
</dbReference>
<comment type="caution">
    <text evidence="13">The sequence shown here is derived from an EMBL/GenBank/DDBJ whole genome shotgun (WGS) entry which is preliminary data.</text>
</comment>
<dbReference type="Gene3D" id="3.40.50.12780">
    <property type="entry name" value="N-terminal domain of ligase-like"/>
    <property type="match status" value="2"/>
</dbReference>
<evidence type="ECO:0000259" key="12">
    <source>
        <dbReference type="PROSITE" id="PS50075"/>
    </source>
</evidence>
<dbReference type="InterPro" id="IPR023213">
    <property type="entry name" value="CAT-like_dom_sf"/>
</dbReference>
<feature type="domain" description="Carrier" evidence="12">
    <location>
        <begin position="1602"/>
        <end position="1677"/>
    </location>
</feature>
<dbReference type="Gene3D" id="3.30.300.30">
    <property type="match status" value="2"/>
</dbReference>
<feature type="region of interest" description="Disordered" evidence="11">
    <location>
        <begin position="1673"/>
        <end position="1695"/>
    </location>
</feature>
<proteinExistence type="inferred from homology"/>
<dbReference type="GO" id="GO:0005737">
    <property type="term" value="C:cytoplasm"/>
    <property type="evidence" value="ECO:0007669"/>
    <property type="project" value="TreeGrafter"/>
</dbReference>